<protein>
    <recommendedName>
        <fullName evidence="4">Peptidase A2 domain-containing protein</fullName>
    </recommendedName>
</protein>
<evidence type="ECO:0008006" key="4">
    <source>
        <dbReference type="Google" id="ProtNLM"/>
    </source>
</evidence>
<accession>A0ABD0MTJ9</accession>
<dbReference type="Proteomes" id="UP001529510">
    <property type="component" value="Unassembled WGS sequence"/>
</dbReference>
<organism evidence="2 3">
    <name type="scientific">Cirrhinus mrigala</name>
    <name type="common">Mrigala</name>
    <dbReference type="NCBI Taxonomy" id="683832"/>
    <lineage>
        <taxon>Eukaryota</taxon>
        <taxon>Metazoa</taxon>
        <taxon>Chordata</taxon>
        <taxon>Craniata</taxon>
        <taxon>Vertebrata</taxon>
        <taxon>Euteleostomi</taxon>
        <taxon>Actinopterygii</taxon>
        <taxon>Neopterygii</taxon>
        <taxon>Teleostei</taxon>
        <taxon>Ostariophysi</taxon>
        <taxon>Cypriniformes</taxon>
        <taxon>Cyprinidae</taxon>
        <taxon>Labeoninae</taxon>
        <taxon>Labeonini</taxon>
        <taxon>Cirrhinus</taxon>
    </lineage>
</organism>
<evidence type="ECO:0000313" key="3">
    <source>
        <dbReference type="Proteomes" id="UP001529510"/>
    </source>
</evidence>
<name>A0ABD0MTJ9_CIRMR</name>
<sequence>MTAYDDVEAFLRVFESTATHEGWAVEEWALALAPLLTGEAQCANFSLRRPPRRITLRRWGTPPPSSSLWRRSNWRMPSNTGKLGTERRRFPGGWSRSDARRRAPPRTVGRPAVPSPQDKPIPTAEHTTPPRTWLAGCTIHQSPPPAAPEADIKLNGKPMRAILDSGSAVTLEQSRLCPPHPGQKSLLSVTCSRRHPTISAAHGATARRGWIGKRPSCGRSPGSDEYHPADPGPFSLGGNVTSVSGLISVALATNDPHLHVLITAERSLLLPNQQHGFISRSRSEPGRQTSQAGCTAD</sequence>
<evidence type="ECO:0000256" key="1">
    <source>
        <dbReference type="SAM" id="MobiDB-lite"/>
    </source>
</evidence>
<gene>
    <name evidence="2" type="ORF">M9458_052014</name>
</gene>
<feature type="compositionally biased region" description="Polar residues" evidence="1">
    <location>
        <begin position="286"/>
        <end position="297"/>
    </location>
</feature>
<keyword evidence="3" id="KW-1185">Reference proteome</keyword>
<comment type="caution">
    <text evidence="2">The sequence shown here is derived from an EMBL/GenBank/DDBJ whole genome shotgun (WGS) entry which is preliminary data.</text>
</comment>
<reference evidence="2 3" key="1">
    <citation type="submission" date="2024-05" db="EMBL/GenBank/DDBJ databases">
        <title>Genome sequencing and assembly of Indian major carp, Cirrhinus mrigala (Hamilton, 1822).</title>
        <authorList>
            <person name="Mohindra V."/>
            <person name="Chowdhury L.M."/>
            <person name="Lal K."/>
            <person name="Jena J.K."/>
        </authorList>
    </citation>
    <scope>NUCLEOTIDE SEQUENCE [LARGE SCALE GENOMIC DNA]</scope>
    <source>
        <strain evidence="2">CM1030</strain>
        <tissue evidence="2">Blood</tissue>
    </source>
</reference>
<dbReference type="AlphaFoldDB" id="A0ABD0MTJ9"/>
<feature type="region of interest" description="Disordered" evidence="1">
    <location>
        <begin position="276"/>
        <end position="297"/>
    </location>
</feature>
<dbReference type="EMBL" id="JAMKFB020000189">
    <property type="protein sequence ID" value="KAL0152291.1"/>
    <property type="molecule type" value="Genomic_DNA"/>
</dbReference>
<feature type="region of interest" description="Disordered" evidence="1">
    <location>
        <begin position="56"/>
        <end position="129"/>
    </location>
</feature>
<evidence type="ECO:0000313" key="2">
    <source>
        <dbReference type="EMBL" id="KAL0152291.1"/>
    </source>
</evidence>
<feature type="region of interest" description="Disordered" evidence="1">
    <location>
        <begin position="199"/>
        <end position="233"/>
    </location>
</feature>
<proteinExistence type="predicted"/>
<feature type="compositionally biased region" description="Polar residues" evidence="1">
    <location>
        <begin position="66"/>
        <end position="82"/>
    </location>
</feature>